<gene>
    <name evidence="2" type="ORF">ABVK25_006999</name>
</gene>
<comment type="caution">
    <text evidence="2">The sequence shown here is derived from an EMBL/GenBank/DDBJ whole genome shotgun (WGS) entry which is preliminary data.</text>
</comment>
<evidence type="ECO:0000313" key="2">
    <source>
        <dbReference type="EMBL" id="KAL2052759.1"/>
    </source>
</evidence>
<feature type="compositionally biased region" description="Low complexity" evidence="1">
    <location>
        <begin position="133"/>
        <end position="147"/>
    </location>
</feature>
<sequence length="770" mass="87699">MMGEHSGICYVKSTETASSGSSSSNKQSDFSRHQNLQFIYKQMASYLDDQGVRYTRLTDFDLKKMSMDKSSSSVIKFLKLVLLVAISPANPVIIANISNFPIPVKNILMALVQELDPSLPSSDDGEGAETSDPDSGPRSSRGSAASSPTGKKDRELILEEDLAKVNARLARRDSEVKNLRAENEEIRGAYNRLNESYEAVKQLSAENEDQIKKLSSVHNEREQLSVKDLQAKISQLEDAIGHQESQIVEHQSTEADLERKINKLRSVDDKLQKLQDDFHIQKGQLEEQTKRANRGDHYKRKCEANQHIERERDSLRQQLDEARPRLQAYDDTRRENTRLQQENHEKLQTLSRSERDNNELREMKQSYLAEIDRLKQDTKGMREVLAQGQERIADLEERSGGSEIHSSPTVVDGGLESELAETSKHEEQTKTRIVELEKENRQLASNASEIEAKLTALQRQLENSQELSTDQEKQVQGMRQEVSGLQISLAEVRQGHPIEGTETFKKMREQLKIEQKRRFELEEKLSAAQKEIEVANDERALIDKPKLQVIEEVKKRCAVALMQLQNEHDALRLRHTVLQGKLDEKMDERNEAWQEAHEVLIAKSQADSDNQASNQGLIDLKNMIKKFSADKSAQSTTHINEALERNVDIFATKIEEGRERLAKQQQQIEKQDSLIKDLEDRLHQQNLANESVQSNAGASEGAKAETTPSPEERSYIQNLERENKLMASAYYDLASRLQMNNVILQRRAEVPKSWLGRQRKAMEAVGGLVR</sequence>
<dbReference type="Gene3D" id="1.10.418.10">
    <property type="entry name" value="Calponin-like domain"/>
    <property type="match status" value="1"/>
</dbReference>
<dbReference type="InterPro" id="IPR036872">
    <property type="entry name" value="CH_dom_sf"/>
</dbReference>
<evidence type="ECO:0000313" key="3">
    <source>
        <dbReference type="Proteomes" id="UP001590951"/>
    </source>
</evidence>
<dbReference type="EMBL" id="JBHFEH010000025">
    <property type="protein sequence ID" value="KAL2052759.1"/>
    <property type="molecule type" value="Genomic_DNA"/>
</dbReference>
<feature type="region of interest" description="Disordered" evidence="1">
    <location>
        <begin position="321"/>
        <end position="360"/>
    </location>
</feature>
<protein>
    <submittedName>
        <fullName evidence="2">Uncharacterized protein</fullName>
    </submittedName>
</protein>
<proteinExistence type="predicted"/>
<dbReference type="Proteomes" id="UP001590951">
    <property type="component" value="Unassembled WGS sequence"/>
</dbReference>
<feature type="region of interest" description="Disordered" evidence="1">
    <location>
        <begin position="118"/>
        <end position="155"/>
    </location>
</feature>
<accession>A0ABR4B7C7</accession>
<feature type="region of interest" description="Disordered" evidence="1">
    <location>
        <begin position="395"/>
        <end position="414"/>
    </location>
</feature>
<dbReference type="SUPFAM" id="SSF116907">
    <property type="entry name" value="Hook domain"/>
    <property type="match status" value="1"/>
</dbReference>
<feature type="compositionally biased region" description="Acidic residues" evidence="1">
    <location>
        <begin position="123"/>
        <end position="132"/>
    </location>
</feature>
<evidence type="ECO:0000256" key="1">
    <source>
        <dbReference type="SAM" id="MobiDB-lite"/>
    </source>
</evidence>
<reference evidence="2 3" key="1">
    <citation type="submission" date="2024-09" db="EMBL/GenBank/DDBJ databases">
        <title>Rethinking Asexuality: The Enigmatic Case of Functional Sexual Genes in Lepraria (Stereocaulaceae).</title>
        <authorList>
            <person name="Doellman M."/>
            <person name="Sun Y."/>
            <person name="Barcenas-Pena A."/>
            <person name="Lumbsch H.T."/>
            <person name="Grewe F."/>
        </authorList>
    </citation>
    <scope>NUCLEOTIDE SEQUENCE [LARGE SCALE GENOMIC DNA]</scope>
    <source>
        <strain evidence="2 3">Grewe 0041</strain>
    </source>
</reference>
<organism evidence="2 3">
    <name type="scientific">Lepraria finkii</name>
    <dbReference type="NCBI Taxonomy" id="1340010"/>
    <lineage>
        <taxon>Eukaryota</taxon>
        <taxon>Fungi</taxon>
        <taxon>Dikarya</taxon>
        <taxon>Ascomycota</taxon>
        <taxon>Pezizomycotina</taxon>
        <taxon>Lecanoromycetes</taxon>
        <taxon>OSLEUM clade</taxon>
        <taxon>Lecanoromycetidae</taxon>
        <taxon>Lecanorales</taxon>
        <taxon>Lecanorineae</taxon>
        <taxon>Stereocaulaceae</taxon>
        <taxon>Lepraria</taxon>
    </lineage>
</organism>
<keyword evidence="3" id="KW-1185">Reference proteome</keyword>
<name>A0ABR4B7C7_9LECA</name>
<feature type="region of interest" description="Disordered" evidence="1">
    <location>
        <begin position="689"/>
        <end position="714"/>
    </location>
</feature>